<dbReference type="Pfam" id="PF08666">
    <property type="entry name" value="SAF"/>
    <property type="match status" value="1"/>
</dbReference>
<dbReference type="EMBL" id="VSDO01000002">
    <property type="protein sequence ID" value="TYA13592.1"/>
    <property type="molecule type" value="Genomic_DNA"/>
</dbReference>
<name>A0A5D0CUR6_9BACL</name>
<feature type="domain" description="SAF" evidence="4">
    <location>
        <begin position="64"/>
        <end position="126"/>
    </location>
</feature>
<accession>A0A5D0CUR6</accession>
<comment type="caution">
    <text evidence="5">The sequence shown here is derived from an EMBL/GenBank/DDBJ whole genome shotgun (WGS) entry which is preliminary data.</text>
</comment>
<dbReference type="Proteomes" id="UP000325218">
    <property type="component" value="Unassembled WGS sequence"/>
</dbReference>
<keyword evidence="3" id="KW-0812">Transmembrane</keyword>
<evidence type="ECO:0000256" key="2">
    <source>
        <dbReference type="SAM" id="MobiDB-lite"/>
    </source>
</evidence>
<keyword evidence="3" id="KW-1133">Transmembrane helix</keyword>
<evidence type="ECO:0000313" key="6">
    <source>
        <dbReference type="Proteomes" id="UP000325218"/>
    </source>
</evidence>
<feature type="compositionally biased region" description="Low complexity" evidence="2">
    <location>
        <begin position="279"/>
        <end position="288"/>
    </location>
</feature>
<keyword evidence="1" id="KW-0175">Coiled coil</keyword>
<evidence type="ECO:0000313" key="5">
    <source>
        <dbReference type="EMBL" id="TYA13592.1"/>
    </source>
</evidence>
<dbReference type="AlphaFoldDB" id="A0A5D0CUR6"/>
<evidence type="ECO:0000256" key="1">
    <source>
        <dbReference type="SAM" id="Coils"/>
    </source>
</evidence>
<reference evidence="5 6" key="1">
    <citation type="submission" date="2019-08" db="EMBL/GenBank/DDBJ databases">
        <title>Genome sequencing of Paenibacillus faecis DSM 23593(T).</title>
        <authorList>
            <person name="Kook J.-K."/>
            <person name="Park S.-N."/>
            <person name="Lim Y.K."/>
        </authorList>
    </citation>
    <scope>NUCLEOTIDE SEQUENCE [LARGE SCALE GENOMIC DNA]</scope>
    <source>
        <strain evidence="5 6">DSM 23593</strain>
    </source>
</reference>
<feature type="region of interest" description="Disordered" evidence="2">
    <location>
        <begin position="279"/>
        <end position="301"/>
    </location>
</feature>
<dbReference type="CDD" id="cd11614">
    <property type="entry name" value="SAF_CpaB_FlgA_like"/>
    <property type="match status" value="1"/>
</dbReference>
<dbReference type="InterPro" id="IPR013974">
    <property type="entry name" value="SAF"/>
</dbReference>
<proteinExistence type="predicted"/>
<organism evidence="5 6">
    <name type="scientific">Paenibacillus faecis</name>
    <dbReference type="NCBI Taxonomy" id="862114"/>
    <lineage>
        <taxon>Bacteria</taxon>
        <taxon>Bacillati</taxon>
        <taxon>Bacillota</taxon>
        <taxon>Bacilli</taxon>
        <taxon>Bacillales</taxon>
        <taxon>Paenibacillaceae</taxon>
        <taxon>Paenibacillus</taxon>
    </lineage>
</organism>
<dbReference type="OrthoDB" id="2840666at2"/>
<evidence type="ECO:0000259" key="4">
    <source>
        <dbReference type="SMART" id="SM00858"/>
    </source>
</evidence>
<sequence>MLLWRRKTRQLMLAAVIGAVVTAAVFTVWMSMRTHRYAVQSAETRRALEAEIARLKEASEQKYIRGWAPSRPLPAGHLIRGEDVAPVEFPAQTAPADLLISKDKVVGKTVKLRLSANTLLTEALLNEEEPTSADLRYREMGFIQLPGTLGNQDTVDVRIQFPTGQDYILLAKKRVISLADGVVTMTLNEAEILSLSSAIVDAYLHKASIYALLYVEPGLQAKAVPTYPANDAVLQLIRKDPNIVHQAEQALNRSARAGLEADLAGMSAQSAAEFAGLQASGPGAGAKPAGDDQQFEMRPLE</sequence>
<protein>
    <recommendedName>
        <fullName evidence="4">SAF domain-containing protein</fullName>
    </recommendedName>
</protein>
<feature type="transmembrane region" description="Helical" evidence="3">
    <location>
        <begin position="12"/>
        <end position="32"/>
    </location>
</feature>
<evidence type="ECO:0000256" key="3">
    <source>
        <dbReference type="SAM" id="Phobius"/>
    </source>
</evidence>
<dbReference type="SMART" id="SM00858">
    <property type="entry name" value="SAF"/>
    <property type="match status" value="1"/>
</dbReference>
<gene>
    <name evidence="5" type="ORF">FRY98_13205</name>
</gene>
<keyword evidence="3" id="KW-0472">Membrane</keyword>
<dbReference type="RefSeq" id="WP_148452427.1">
    <property type="nucleotide sequence ID" value="NZ_VSDO01000002.1"/>
</dbReference>
<keyword evidence="6" id="KW-1185">Reference proteome</keyword>
<feature type="coiled-coil region" evidence="1">
    <location>
        <begin position="38"/>
        <end position="65"/>
    </location>
</feature>